<keyword evidence="1" id="KW-0328">Glycosyltransferase</keyword>
<dbReference type="EC" id="2.4.-.-" evidence="1"/>
<protein>
    <submittedName>
        <fullName evidence="1">Glycosyltransferase</fullName>
        <ecNumber evidence="1">2.4.-.-</ecNumber>
    </submittedName>
</protein>
<evidence type="ECO:0000313" key="2">
    <source>
        <dbReference type="Proteomes" id="UP001319104"/>
    </source>
</evidence>
<dbReference type="GO" id="GO:0016757">
    <property type="term" value="F:glycosyltransferase activity"/>
    <property type="evidence" value="ECO:0007669"/>
    <property type="project" value="UniProtKB-KW"/>
</dbReference>
<dbReference type="InterPro" id="IPR029044">
    <property type="entry name" value="Nucleotide-diphossugar_trans"/>
</dbReference>
<dbReference type="Gene3D" id="3.90.550.10">
    <property type="entry name" value="Spore Coat Polysaccharide Biosynthesis Protein SpsA, Chain A"/>
    <property type="match status" value="1"/>
</dbReference>
<keyword evidence="1" id="KW-0808">Transferase</keyword>
<keyword evidence="2" id="KW-1185">Reference proteome</keyword>
<dbReference type="SUPFAM" id="SSF53448">
    <property type="entry name" value="Nucleotide-diphospho-sugar transferases"/>
    <property type="match status" value="1"/>
</dbReference>
<accession>A0AAP2CDZ4</accession>
<dbReference type="EMBL" id="JAHCMY010000001">
    <property type="protein sequence ID" value="MBS9522526.1"/>
    <property type="molecule type" value="Genomic_DNA"/>
</dbReference>
<proteinExistence type="predicted"/>
<evidence type="ECO:0000313" key="1">
    <source>
        <dbReference type="EMBL" id="MBS9522526.1"/>
    </source>
</evidence>
<name>A0AAP2CDZ4_9BACT</name>
<sequence>MAQILVITPVKDALENTLQTAKAISASSLELEHVIYNDFSSQETRRALEENSGDLGYRLVNLEDVVDTPSPNYKVVLQMAQKEALKRSLPLVVVESDVEVKQHTFKQMLDFSKLHKNSGLIGAITVNFDGEVNFPYLKFKDVKEPVVKTTRSLSFCCTLFTPEFMGKYDFKNLDNSKDWYDTFMSYKSVELGFENFILMETPVLHKPHGSRPWKMLKYSNPIKYYWKKFWGGKDKI</sequence>
<organism evidence="1 2">
    <name type="scientific">Litoribacter ruber</name>
    <dbReference type="NCBI Taxonomy" id="702568"/>
    <lineage>
        <taxon>Bacteria</taxon>
        <taxon>Pseudomonadati</taxon>
        <taxon>Bacteroidota</taxon>
        <taxon>Cytophagia</taxon>
        <taxon>Cytophagales</taxon>
        <taxon>Cyclobacteriaceae</taxon>
        <taxon>Litoribacter</taxon>
    </lineage>
</organism>
<gene>
    <name evidence="1" type="ORF">KI659_00715</name>
</gene>
<reference evidence="1 2" key="1">
    <citation type="submission" date="2021-05" db="EMBL/GenBank/DDBJ databases">
        <authorList>
            <person name="Zhang Z.D."/>
            <person name="Osman G."/>
        </authorList>
    </citation>
    <scope>NUCLEOTIDE SEQUENCE [LARGE SCALE GENOMIC DNA]</scope>
    <source>
        <strain evidence="1 2">KCTC 32217</strain>
    </source>
</reference>
<dbReference type="Proteomes" id="UP001319104">
    <property type="component" value="Unassembled WGS sequence"/>
</dbReference>
<dbReference type="RefSeq" id="WP_213943426.1">
    <property type="nucleotide sequence ID" value="NZ_JAHCMY010000001.1"/>
</dbReference>
<comment type="caution">
    <text evidence="1">The sequence shown here is derived from an EMBL/GenBank/DDBJ whole genome shotgun (WGS) entry which is preliminary data.</text>
</comment>
<dbReference type="AlphaFoldDB" id="A0AAP2CDZ4"/>